<dbReference type="AlphaFoldDB" id="A0A1S8LQD1"/>
<sequence>MKYDIPFLQKSNLKLKSKITYIVLTIFMLAMAAVFFTLIMQSSFIFGFLFGVFMATIGLFMGYLFIYAGLLKKFYIKMTDQYLEVSMPFKTRKAYWNEIYSVEIYRINNNTAVSILLKKDIGKARKRTVFNNFNQLYGINPYSFQISLSFFEDIDLKKFITTIEIKRKENFDPNIIEENIIEDNDYKENKNNILKAVIVSIMVTLVLGVIYGLLICNSKKNYIAIPMFGSAVIIAVFNKYYLEKAFSLIVRFVVGIVCLMQIPIAIISACLFEGGADFSISYVIYIIRAYYEYVIYDTMKAFGFIFAAVVCFGIGFFAGRISISKK</sequence>
<name>A0A1S8LQD1_9CLOT</name>
<evidence type="ECO:0000313" key="1">
    <source>
        <dbReference type="EMBL" id="URZ11214.1"/>
    </source>
</evidence>
<gene>
    <name evidence="1" type="ORF">CROST_019310</name>
</gene>
<reference evidence="1 2" key="1">
    <citation type="submission" date="2022-04" db="EMBL/GenBank/DDBJ databases">
        <title>Genome sequence of C. roseum typestrain.</title>
        <authorList>
            <person name="Poehlein A."/>
            <person name="Schoch T."/>
            <person name="Duerre P."/>
            <person name="Daniel R."/>
        </authorList>
    </citation>
    <scope>NUCLEOTIDE SEQUENCE [LARGE SCALE GENOMIC DNA]</scope>
    <source>
        <strain evidence="1 2">DSM 7320</strain>
    </source>
</reference>
<dbReference type="RefSeq" id="WP_077835473.1">
    <property type="nucleotide sequence ID" value="NZ_CP096983.1"/>
</dbReference>
<keyword evidence="2" id="KW-1185">Reference proteome</keyword>
<dbReference type="EMBL" id="CP096983">
    <property type="protein sequence ID" value="URZ11214.1"/>
    <property type="molecule type" value="Genomic_DNA"/>
</dbReference>
<accession>A0A1S8LQD1</accession>
<proteinExistence type="predicted"/>
<dbReference type="Proteomes" id="UP000190951">
    <property type="component" value="Chromosome"/>
</dbReference>
<organism evidence="1 2">
    <name type="scientific">Clostridium felsineum</name>
    <dbReference type="NCBI Taxonomy" id="36839"/>
    <lineage>
        <taxon>Bacteria</taxon>
        <taxon>Bacillati</taxon>
        <taxon>Bacillota</taxon>
        <taxon>Clostridia</taxon>
        <taxon>Eubacteriales</taxon>
        <taxon>Clostridiaceae</taxon>
        <taxon>Clostridium</taxon>
    </lineage>
</organism>
<dbReference type="KEGG" id="crw:CROST_019310"/>
<protein>
    <submittedName>
        <fullName evidence="1">Uncharacterized protein</fullName>
    </submittedName>
</protein>
<evidence type="ECO:0000313" key="2">
    <source>
        <dbReference type="Proteomes" id="UP000190951"/>
    </source>
</evidence>